<dbReference type="SMART" id="SM00382">
    <property type="entry name" value="AAA"/>
    <property type="match status" value="1"/>
</dbReference>
<dbReference type="SUPFAM" id="SSF52540">
    <property type="entry name" value="P-loop containing nucleoside triphosphate hydrolases"/>
    <property type="match status" value="1"/>
</dbReference>
<comment type="caution">
    <text evidence="6">The sequence shown here is derived from an EMBL/GenBank/DDBJ whole genome shotgun (WGS) entry which is preliminary data.</text>
</comment>
<comment type="similarity">
    <text evidence="1">Belongs to the AAA ATPase family.</text>
</comment>
<dbReference type="EMBL" id="BAAAQN010000003">
    <property type="protein sequence ID" value="GAA2014143.1"/>
    <property type="molecule type" value="Genomic_DNA"/>
</dbReference>
<dbReference type="Pfam" id="PF00004">
    <property type="entry name" value="AAA"/>
    <property type="match status" value="1"/>
</dbReference>
<gene>
    <name evidence="6" type="ORF">GCM10009839_06280</name>
</gene>
<protein>
    <submittedName>
        <fullName evidence="6">ATP-binding protein</fullName>
    </submittedName>
</protein>
<evidence type="ECO:0000256" key="2">
    <source>
        <dbReference type="ARBA" id="ARBA00022741"/>
    </source>
</evidence>
<feature type="domain" description="AAA+ ATPase" evidence="5">
    <location>
        <begin position="499"/>
        <end position="631"/>
    </location>
</feature>
<dbReference type="CDD" id="cd19481">
    <property type="entry name" value="RecA-like_protease"/>
    <property type="match status" value="1"/>
</dbReference>
<proteinExistence type="inferred from homology"/>
<dbReference type="RefSeq" id="WP_344663937.1">
    <property type="nucleotide sequence ID" value="NZ_BAAAQN010000003.1"/>
</dbReference>
<dbReference type="InterPro" id="IPR050221">
    <property type="entry name" value="26S_Proteasome_ATPase"/>
</dbReference>
<feature type="region of interest" description="Disordered" evidence="4">
    <location>
        <begin position="1"/>
        <end position="60"/>
    </location>
</feature>
<keyword evidence="7" id="KW-1185">Reference proteome</keyword>
<evidence type="ECO:0000256" key="4">
    <source>
        <dbReference type="SAM" id="MobiDB-lite"/>
    </source>
</evidence>
<dbReference type="InterPro" id="IPR027417">
    <property type="entry name" value="P-loop_NTPase"/>
</dbReference>
<reference evidence="6 7" key="1">
    <citation type="journal article" date="2019" name="Int. J. Syst. Evol. Microbiol.">
        <title>The Global Catalogue of Microorganisms (GCM) 10K type strain sequencing project: providing services to taxonomists for standard genome sequencing and annotation.</title>
        <authorList>
            <consortium name="The Broad Institute Genomics Platform"/>
            <consortium name="The Broad Institute Genome Sequencing Center for Infectious Disease"/>
            <person name="Wu L."/>
            <person name="Ma J."/>
        </authorList>
    </citation>
    <scope>NUCLEOTIDE SEQUENCE [LARGE SCALE GENOMIC DNA]</scope>
    <source>
        <strain evidence="6 7">JCM 16014</strain>
    </source>
</reference>
<dbReference type="InterPro" id="IPR003593">
    <property type="entry name" value="AAA+_ATPase"/>
</dbReference>
<dbReference type="InterPro" id="IPR003959">
    <property type="entry name" value="ATPase_AAA_core"/>
</dbReference>
<dbReference type="InterPro" id="IPR054472">
    <property type="entry name" value="WHD"/>
</dbReference>
<evidence type="ECO:0000313" key="6">
    <source>
        <dbReference type="EMBL" id="GAA2014143.1"/>
    </source>
</evidence>
<evidence type="ECO:0000313" key="7">
    <source>
        <dbReference type="Proteomes" id="UP001500751"/>
    </source>
</evidence>
<dbReference type="Proteomes" id="UP001500751">
    <property type="component" value="Unassembled WGS sequence"/>
</dbReference>
<name>A0ABN2TN82_9ACTN</name>
<dbReference type="Gene3D" id="3.40.50.300">
    <property type="entry name" value="P-loop containing nucleotide triphosphate hydrolases"/>
    <property type="match status" value="1"/>
</dbReference>
<keyword evidence="3 6" id="KW-0067">ATP-binding</keyword>
<dbReference type="PANTHER" id="PTHR23073">
    <property type="entry name" value="26S PROTEASOME REGULATORY SUBUNIT"/>
    <property type="match status" value="1"/>
</dbReference>
<organism evidence="6 7">
    <name type="scientific">Catenulispora yoronensis</name>
    <dbReference type="NCBI Taxonomy" id="450799"/>
    <lineage>
        <taxon>Bacteria</taxon>
        <taxon>Bacillati</taxon>
        <taxon>Actinomycetota</taxon>
        <taxon>Actinomycetes</taxon>
        <taxon>Catenulisporales</taxon>
        <taxon>Catenulisporaceae</taxon>
        <taxon>Catenulispora</taxon>
    </lineage>
</organism>
<evidence type="ECO:0000256" key="3">
    <source>
        <dbReference type="ARBA" id="ARBA00022840"/>
    </source>
</evidence>
<dbReference type="GO" id="GO:0005524">
    <property type="term" value="F:ATP binding"/>
    <property type="evidence" value="ECO:0007669"/>
    <property type="project" value="UniProtKB-KW"/>
</dbReference>
<keyword evidence="2" id="KW-0547">Nucleotide-binding</keyword>
<evidence type="ECO:0000256" key="1">
    <source>
        <dbReference type="ARBA" id="ARBA00006914"/>
    </source>
</evidence>
<sequence length="717" mass="76248">MPVSEMAESRIAVTEDAASGRTTAGDAASSDASSDRAASGDTASGDTASSRAVAPPPDPTGATYLAARLDVVEARIRSVLTARGHAMSGSDVRSVEERLAIAEAVGDRTEALGTRPRLRALADACGLEATDVEFLLIALAPEADPRFGQLYSYLHDDADRRRATVGLALELCGAAPMDAAHRSRFHPGAPLSSNGLLAVADTEQPFPFRTLRVPDRVAAHLLGDDHLDPAVTDVARLVPAAPLPPAGSQARSIAEQLSACLASDRPAYLRGARDSAVLDIATAAVSRAGFVLVLDLSRIPAGTDPRGILAAAVTESRLRGCGLVVGPLENLGSDSAHLAHLLPDLHGRPLPTVFFGEATWDARWTGSLPLLLDVPSPDHRERVAWWRQALGDRSPEAAEALSLHRLSPHRMRGTVEAAVAQAAAEQRPVTTASLLRTARLHNAAGLERVARRVEPSAGWDDLVLAARPTEQLHELAARHRHRGTVLSDWRLRPHHGRGRGVTALFSGESGTGKTLAAEVLAAVSGVDLYIVNLATVVDKYVGETEKNLERIFTAAADAQGMVFFDEADALFGKRSKVTDAHDRFANIETAYLLQRLEAFDGLAVLATNLSGNVDPAFLRRLDTIIHFPRPDAAERARLWDLCLGPGVPRAAGLDLDRIAAAFELNGGNIRSCALTASYQAARTGDPVGTTDLFAAVRAEYHKLGRLVDENEFTVTAR</sequence>
<feature type="compositionally biased region" description="Low complexity" evidence="4">
    <location>
        <begin position="21"/>
        <end position="46"/>
    </location>
</feature>
<accession>A0ABN2TN82</accession>
<dbReference type="Pfam" id="PF22977">
    <property type="entry name" value="WHD"/>
    <property type="match status" value="1"/>
</dbReference>
<evidence type="ECO:0000259" key="5">
    <source>
        <dbReference type="SMART" id="SM00382"/>
    </source>
</evidence>